<protein>
    <recommendedName>
        <fullName evidence="7">DH domain-containing protein</fullName>
    </recommendedName>
</protein>
<proteinExistence type="predicted"/>
<dbReference type="InterPro" id="IPR011993">
    <property type="entry name" value="PH-like_dom_sf"/>
</dbReference>
<dbReference type="AlphaFoldDB" id="A0A8T0DUI7"/>
<name>A0A8T0DUI7_9TREM</name>
<feature type="domain" description="PH" evidence="3">
    <location>
        <begin position="317"/>
        <end position="490"/>
    </location>
</feature>
<dbReference type="PANTHER" id="PTHR46006">
    <property type="entry name" value="RHO GUANINE NUCLEOTIDE EXCHANGE FACTOR AT 64C, ISOFORM A"/>
    <property type="match status" value="1"/>
</dbReference>
<dbReference type="SUPFAM" id="SSF50729">
    <property type="entry name" value="PH domain-like"/>
    <property type="match status" value="1"/>
</dbReference>
<dbReference type="GO" id="GO:0005085">
    <property type="term" value="F:guanyl-nucleotide exchange factor activity"/>
    <property type="evidence" value="ECO:0007669"/>
    <property type="project" value="InterPro"/>
</dbReference>
<evidence type="ECO:0000313" key="5">
    <source>
        <dbReference type="EMBL" id="KAF8571569.1"/>
    </source>
</evidence>
<accession>A0A8T0DUI7</accession>
<organism evidence="5 6">
    <name type="scientific">Paragonimus westermani</name>
    <dbReference type="NCBI Taxonomy" id="34504"/>
    <lineage>
        <taxon>Eukaryota</taxon>
        <taxon>Metazoa</taxon>
        <taxon>Spiralia</taxon>
        <taxon>Lophotrochozoa</taxon>
        <taxon>Platyhelminthes</taxon>
        <taxon>Trematoda</taxon>
        <taxon>Digenea</taxon>
        <taxon>Plagiorchiida</taxon>
        <taxon>Troglotremata</taxon>
        <taxon>Troglotrematidae</taxon>
        <taxon>Paragonimus</taxon>
    </lineage>
</organism>
<comment type="subcellular location">
    <subcellularLocation>
        <location evidence="1">Cytoplasm</location>
    </subcellularLocation>
</comment>
<dbReference type="Proteomes" id="UP000699462">
    <property type="component" value="Unassembled WGS sequence"/>
</dbReference>
<dbReference type="Gene3D" id="1.20.900.10">
    <property type="entry name" value="Dbl homology (DH) domain"/>
    <property type="match status" value="1"/>
</dbReference>
<dbReference type="PANTHER" id="PTHR46006:SF6">
    <property type="entry name" value="INTERSECTIN-2 ISOFORM X1"/>
    <property type="match status" value="1"/>
</dbReference>
<dbReference type="Gene3D" id="2.30.29.30">
    <property type="entry name" value="Pleckstrin-homology domain (PH domain)/Phosphotyrosine-binding domain (PTB)"/>
    <property type="match status" value="1"/>
</dbReference>
<dbReference type="InterPro" id="IPR051480">
    <property type="entry name" value="Endocytic_GEF_Adapter"/>
</dbReference>
<dbReference type="InterPro" id="IPR035899">
    <property type="entry name" value="DBL_dom_sf"/>
</dbReference>
<sequence>MQDRLVKEAIQTMMTGGVVSKSDADILAVLDRSDWSSGLVAQMDMQSPSRAHNLNPSSSFEVCLAQSAELVNHLIVADPHLDLKHRTRDLIIKELISTEEAYAADLLEVQTVFLEPLSKSGLLTSHQINRIFSNWVALYQFSLEFHRALTGYLDDFSNRDLTDRQFNLGEVLLQQIPKFGVFRQYCTNQDAALKSLQRYLAANEPLRLLLQDGERKTRTKGLPLSSYLLKPLQRLTKYRLFLDRILENTDPSEACFAAIQEAHAQLIAALGRINGAVGNRLANRCIAWLRSHLISGDRSALIWLFGPCERSADNREQLLYYGTLHKAKSNRELVVFLFTRYLLLTTPGYSTDGQPFEFSFDVTETNNTLKVYKQPISLAEIVVSVGNSLRSLEVSKLYSSLSVLPNVRSRSVPTVEDQNEFHAIPSCSSLSTFSVTDFTDDTPVQSNVHTTQPTFSLFLRSNPEHPLVVLKASNTKERDRWVTHIWKAIRNPVKCFPSSSSFESPSRSPFYPERKTGQLLVSIVRSWTSNKNPVSICLEFAVDDQFTQICTLLSDSPSQSMAPLCFMYSDSDHNCLSINARHNLESPEPRAAGYCRLQISGLLMLIDTTTSDPTIMKRVRFLNSPIGLHLELNFRFRST</sequence>
<dbReference type="OrthoDB" id="2015333at2759"/>
<dbReference type="PROSITE" id="PS50003">
    <property type="entry name" value="PH_DOMAIN"/>
    <property type="match status" value="1"/>
</dbReference>
<dbReference type="SUPFAM" id="SSF48065">
    <property type="entry name" value="DBL homology domain (DH-domain)"/>
    <property type="match status" value="1"/>
</dbReference>
<dbReference type="Pfam" id="PF00621">
    <property type="entry name" value="RhoGEF"/>
    <property type="match status" value="1"/>
</dbReference>
<feature type="domain" description="DH" evidence="4">
    <location>
        <begin position="87"/>
        <end position="276"/>
    </location>
</feature>
<dbReference type="InterPro" id="IPR000219">
    <property type="entry name" value="DH_dom"/>
</dbReference>
<evidence type="ECO:0008006" key="7">
    <source>
        <dbReference type="Google" id="ProtNLM"/>
    </source>
</evidence>
<evidence type="ECO:0000259" key="4">
    <source>
        <dbReference type="PROSITE" id="PS50010"/>
    </source>
</evidence>
<dbReference type="InterPro" id="IPR001849">
    <property type="entry name" value="PH_domain"/>
</dbReference>
<evidence type="ECO:0000256" key="2">
    <source>
        <dbReference type="ARBA" id="ARBA00022490"/>
    </source>
</evidence>
<keyword evidence="6" id="KW-1185">Reference proteome</keyword>
<evidence type="ECO:0000259" key="3">
    <source>
        <dbReference type="PROSITE" id="PS50003"/>
    </source>
</evidence>
<dbReference type="SMART" id="SM00325">
    <property type="entry name" value="RhoGEF"/>
    <property type="match status" value="1"/>
</dbReference>
<gene>
    <name evidence="5" type="ORF">P879_03108</name>
</gene>
<dbReference type="EMBL" id="JTDF01000442">
    <property type="protein sequence ID" value="KAF8571569.1"/>
    <property type="molecule type" value="Genomic_DNA"/>
</dbReference>
<dbReference type="Pfam" id="PF16652">
    <property type="entry name" value="PH_13"/>
    <property type="match status" value="1"/>
</dbReference>
<keyword evidence="2" id="KW-0963">Cytoplasm</keyword>
<dbReference type="SMART" id="SM00233">
    <property type="entry name" value="PH"/>
    <property type="match status" value="1"/>
</dbReference>
<comment type="caution">
    <text evidence="5">The sequence shown here is derived from an EMBL/GenBank/DDBJ whole genome shotgun (WGS) entry which is preliminary data.</text>
</comment>
<dbReference type="GO" id="GO:0035025">
    <property type="term" value="P:positive regulation of Rho protein signal transduction"/>
    <property type="evidence" value="ECO:0007669"/>
    <property type="project" value="TreeGrafter"/>
</dbReference>
<evidence type="ECO:0000256" key="1">
    <source>
        <dbReference type="ARBA" id="ARBA00004496"/>
    </source>
</evidence>
<dbReference type="CDD" id="cd00160">
    <property type="entry name" value="RhoGEF"/>
    <property type="match status" value="1"/>
</dbReference>
<dbReference type="PROSITE" id="PS50010">
    <property type="entry name" value="DH_2"/>
    <property type="match status" value="1"/>
</dbReference>
<evidence type="ECO:0000313" key="6">
    <source>
        <dbReference type="Proteomes" id="UP000699462"/>
    </source>
</evidence>
<dbReference type="GO" id="GO:0005737">
    <property type="term" value="C:cytoplasm"/>
    <property type="evidence" value="ECO:0007669"/>
    <property type="project" value="UniProtKB-SubCell"/>
</dbReference>
<reference evidence="5 6" key="1">
    <citation type="submission" date="2019-07" db="EMBL/GenBank/DDBJ databases">
        <title>Annotation for the trematode Paragonimus westermani.</title>
        <authorList>
            <person name="Choi Y.-J."/>
        </authorList>
    </citation>
    <scope>NUCLEOTIDE SEQUENCE [LARGE SCALE GENOMIC DNA]</scope>
    <source>
        <strain evidence="5">180907_Pwestermani</strain>
    </source>
</reference>